<gene>
    <name evidence="2" type="ORF">NIES1031_08470</name>
</gene>
<dbReference type="InterPro" id="IPR036249">
    <property type="entry name" value="Thioredoxin-like_sf"/>
</dbReference>
<dbReference type="STRING" id="247279.NIES1031_08470"/>
<dbReference type="SUPFAM" id="SSF52833">
    <property type="entry name" value="Thioredoxin-like"/>
    <property type="match status" value="1"/>
</dbReference>
<dbReference type="PANTHER" id="PTHR46388:SF2">
    <property type="entry name" value="NHL REPEAT-CONTAINING PROTEIN 2"/>
    <property type="match status" value="1"/>
</dbReference>
<organism evidence="2 3">
    <name type="scientific">Chroogloeocystis siderophila 5.2 s.c.1</name>
    <dbReference type="NCBI Taxonomy" id="247279"/>
    <lineage>
        <taxon>Bacteria</taxon>
        <taxon>Bacillati</taxon>
        <taxon>Cyanobacteriota</taxon>
        <taxon>Cyanophyceae</taxon>
        <taxon>Oscillatoriophycideae</taxon>
        <taxon>Chroococcales</taxon>
        <taxon>Chroococcaceae</taxon>
        <taxon>Chroogloeocystis</taxon>
    </lineage>
</organism>
<dbReference type="Gene3D" id="2.120.10.30">
    <property type="entry name" value="TolB, C-terminal domain"/>
    <property type="match status" value="3"/>
</dbReference>
<dbReference type="SUPFAM" id="SSF101898">
    <property type="entry name" value="NHL repeat"/>
    <property type="match status" value="1"/>
</dbReference>
<feature type="domain" description="Thioredoxin" evidence="1">
    <location>
        <begin position="5"/>
        <end position="150"/>
    </location>
</feature>
<dbReference type="Gene3D" id="3.40.30.10">
    <property type="entry name" value="Glutaredoxin"/>
    <property type="match status" value="1"/>
</dbReference>
<dbReference type="InterPro" id="IPR012336">
    <property type="entry name" value="Thioredoxin-like_fold"/>
</dbReference>
<dbReference type="Pfam" id="PF13905">
    <property type="entry name" value="Thioredoxin_8"/>
    <property type="match status" value="1"/>
</dbReference>
<dbReference type="EMBL" id="MRCC01000006">
    <property type="protein sequence ID" value="OKH27332.1"/>
    <property type="molecule type" value="Genomic_DNA"/>
</dbReference>
<protein>
    <recommendedName>
        <fullName evidence="1">Thioredoxin domain-containing protein</fullName>
    </recommendedName>
</protein>
<sequence>MKRKHTMRVRAPELPQNQAWLNVKSPLSLQRLRGQVIILDFWTYCCINCLHVLPDLKCLERKYKDNLTVIGIHSAKFDNEKQVENIRQAILRYDIEHPVLVDSGFKVWQQYAVRAWPTLMIIDPEGYVVSHVSGEGHRDTIDQLVAQLIQKHQKKGTFAAQALDVTSEKQRQPLVNPLAFPGKVLATTSNLFIADSGHHRIVVSTLEGELQYVIGTGKPGLRDGSFSEAQFFSPQGMSFDTEEQLLYVADTDNHAIRRIDFQRQVVEVIAGTGDKSRNIQPYHGAGVATPLNSPWDIQQVGNSLFIAMAGSHQIWELQLETLAIATYAGRGAEACIDGALAESAFAQPSGITTDSKDLYIADSEVSSIRRISLENSQVTILCGSGELFGFGDVDGVGAEVRLQHCLGVESFQEQLWIADTYNHKIKRVDPHTGICQTVLGDAAGRDDKESTQFSEPSGLSGIGSYIFVADTNNHAIRRINVSTLEITTMYFPKLCAPDLCFPVEKDFHINKN</sequence>
<dbReference type="CDD" id="cd03012">
    <property type="entry name" value="TlpA_like_DipZ_like"/>
    <property type="match status" value="1"/>
</dbReference>
<dbReference type="InterPro" id="IPR011042">
    <property type="entry name" value="6-blade_b-propeller_TolB-like"/>
</dbReference>
<name>A0A1U7HUR5_9CHRO</name>
<dbReference type="PROSITE" id="PS51352">
    <property type="entry name" value="THIOREDOXIN_2"/>
    <property type="match status" value="1"/>
</dbReference>
<proteinExistence type="predicted"/>
<accession>A0A1U7HUR5</accession>
<dbReference type="PANTHER" id="PTHR46388">
    <property type="entry name" value="NHL REPEAT-CONTAINING PROTEIN 2"/>
    <property type="match status" value="1"/>
</dbReference>
<evidence type="ECO:0000259" key="1">
    <source>
        <dbReference type="PROSITE" id="PS51352"/>
    </source>
</evidence>
<evidence type="ECO:0000313" key="2">
    <source>
        <dbReference type="EMBL" id="OKH27332.1"/>
    </source>
</evidence>
<keyword evidence="3" id="KW-1185">Reference proteome</keyword>
<reference evidence="2 3" key="1">
    <citation type="submission" date="2016-11" db="EMBL/GenBank/DDBJ databases">
        <title>Draft Genome Sequences of Nine Cyanobacterial Strains from Diverse Habitats.</title>
        <authorList>
            <person name="Zhu T."/>
            <person name="Hou S."/>
            <person name="Lu X."/>
            <person name="Hess W.R."/>
        </authorList>
    </citation>
    <scope>NUCLEOTIDE SEQUENCE [LARGE SCALE GENOMIC DNA]</scope>
    <source>
        <strain evidence="2 3">5.2 s.c.1</strain>
    </source>
</reference>
<evidence type="ECO:0000313" key="3">
    <source>
        <dbReference type="Proteomes" id="UP000185984"/>
    </source>
</evidence>
<dbReference type="Proteomes" id="UP000185984">
    <property type="component" value="Unassembled WGS sequence"/>
</dbReference>
<dbReference type="InterPro" id="IPR013766">
    <property type="entry name" value="Thioredoxin_domain"/>
</dbReference>
<comment type="caution">
    <text evidence="2">The sequence shown here is derived from an EMBL/GenBank/DDBJ whole genome shotgun (WGS) entry which is preliminary data.</text>
</comment>
<dbReference type="AlphaFoldDB" id="A0A1U7HUR5"/>